<sequence>MKLSSSSSSSSFSFSRSSSSASFDVKMCGNSKSASAGCLAGILRRILCSGSLPTYPSDQITEETKCVQFSELQDFKPKEKIQTPSTPGLVARLMGLDSMPDLDTGSIPNSVSRSRSMNSVDRLVGCEQIQGKNHRRVKSTLSFREIPTFVELENEEFFILRFENGNGGKEMRSKDRKCGEGFGELKQRKTERSKNMGNRREKVVVARTKTTTTKKEDEHGEKRKVLSDLNGKEMVRKRISDKPCVILGNNNGRVRVGDSTRNSTPKKSTCEKKSAAKEAITRSRKPTNKDQAINGGESSTKKKNMMTMTDFNALDNVLETECNSEDSSPVSVLDCCKFLVDPEVPISEEDFLSPISNPRRKLSSEIEKEDQPRSRKDDNLIHEEGKLQGNEGKKCGSSQMWEEVCRLTEAELFGSNWLQRGVWKYENFEGIDANFESHILNQLLEEVVDQIFWENP</sequence>
<dbReference type="KEGG" id="zju:107410808"/>
<proteinExistence type="predicted"/>
<reference evidence="4" key="1">
    <citation type="submission" date="2025-08" db="UniProtKB">
        <authorList>
            <consortium name="RefSeq"/>
        </authorList>
    </citation>
    <scope>IDENTIFICATION</scope>
    <source>
        <tissue evidence="4">Seedling</tissue>
    </source>
</reference>
<keyword evidence="3" id="KW-1185">Reference proteome</keyword>
<feature type="region of interest" description="Disordered" evidence="1">
    <location>
        <begin position="250"/>
        <end position="305"/>
    </location>
</feature>
<dbReference type="Proteomes" id="UP001652623">
    <property type="component" value="Chromosome 10"/>
</dbReference>
<dbReference type="GeneID" id="107410808"/>
<dbReference type="PANTHER" id="PTHR35499">
    <property type="entry name" value="OS05G0128300 PROTEIN"/>
    <property type="match status" value="1"/>
</dbReference>
<feature type="region of interest" description="Disordered" evidence="1">
    <location>
        <begin position="349"/>
        <end position="394"/>
    </location>
</feature>
<dbReference type="PANTHER" id="PTHR35499:SF1">
    <property type="entry name" value="DUF3741 DOMAIN-CONTAINING PROTEIN"/>
    <property type="match status" value="1"/>
</dbReference>
<feature type="compositionally biased region" description="Basic and acidic residues" evidence="1">
    <location>
        <begin position="362"/>
        <end position="394"/>
    </location>
</feature>
<dbReference type="RefSeq" id="XP_015873773.3">
    <property type="nucleotide sequence ID" value="XM_016018287.4"/>
</dbReference>
<dbReference type="Pfam" id="PF14383">
    <property type="entry name" value="VARLMGL"/>
    <property type="match status" value="1"/>
</dbReference>
<evidence type="ECO:0000313" key="4">
    <source>
        <dbReference type="RefSeq" id="XP_015873773.3"/>
    </source>
</evidence>
<dbReference type="InParanoid" id="A0A6P3Z7I7"/>
<protein>
    <submittedName>
        <fullName evidence="4">Uncharacterized protein LOC107410808</fullName>
    </submittedName>
</protein>
<evidence type="ECO:0000259" key="2">
    <source>
        <dbReference type="Pfam" id="PF14383"/>
    </source>
</evidence>
<evidence type="ECO:0000313" key="3">
    <source>
        <dbReference type="Proteomes" id="UP001652623"/>
    </source>
</evidence>
<dbReference type="InterPro" id="IPR032795">
    <property type="entry name" value="DUF3741-assoc"/>
</dbReference>
<evidence type="ECO:0000256" key="1">
    <source>
        <dbReference type="SAM" id="MobiDB-lite"/>
    </source>
</evidence>
<name>A0A6P3Z7I7_ZIZJJ</name>
<dbReference type="FunCoup" id="A0A6P3Z7I7">
    <property type="interactions" value="88"/>
</dbReference>
<dbReference type="AlphaFoldDB" id="A0A6P3Z7I7"/>
<accession>A0A6P3Z7I7</accession>
<organism evidence="3 4">
    <name type="scientific">Ziziphus jujuba</name>
    <name type="common">Chinese jujube</name>
    <name type="synonym">Ziziphus sativa</name>
    <dbReference type="NCBI Taxonomy" id="326968"/>
    <lineage>
        <taxon>Eukaryota</taxon>
        <taxon>Viridiplantae</taxon>
        <taxon>Streptophyta</taxon>
        <taxon>Embryophyta</taxon>
        <taxon>Tracheophyta</taxon>
        <taxon>Spermatophyta</taxon>
        <taxon>Magnoliopsida</taxon>
        <taxon>eudicotyledons</taxon>
        <taxon>Gunneridae</taxon>
        <taxon>Pentapetalae</taxon>
        <taxon>rosids</taxon>
        <taxon>fabids</taxon>
        <taxon>Rosales</taxon>
        <taxon>Rhamnaceae</taxon>
        <taxon>Paliureae</taxon>
        <taxon>Ziziphus</taxon>
    </lineage>
</organism>
<feature type="compositionally biased region" description="Basic and acidic residues" evidence="1">
    <location>
        <begin position="268"/>
        <end position="281"/>
    </location>
</feature>
<feature type="domain" description="DUF3741" evidence="2">
    <location>
        <begin position="86"/>
        <end position="101"/>
    </location>
</feature>
<gene>
    <name evidence="4" type="primary">LOC107410808</name>
</gene>